<dbReference type="SUPFAM" id="SSF51735">
    <property type="entry name" value="NAD(P)-binding Rossmann-fold domains"/>
    <property type="match status" value="1"/>
</dbReference>
<evidence type="ECO:0000313" key="4">
    <source>
        <dbReference type="EMBL" id="TVY56301.1"/>
    </source>
</evidence>
<proteinExistence type="predicted"/>
<sequence>MPIGVAIIGSGIFVKEHHLPAVQLTPHLTLKAIYSRSLKSAQELGAQVDLYSDDSGAGKTYHDLLLDDSIAAVIIALPILNQPEYIEAALAAGKHVLSEKPIAKDLKRAHHLIEYSKSDKVKGGATWSVAENYRYLGSFVYARQEVQKLGRILGFTIKSFGNVTASDKYYSEDYKTRRGVNILDIKEVSFSMVFTRRSGPLTTQHLGVHFVAGARLLLGEEAKPVALTAYSTLLREQLPPVDTINSIWLTKSGISGTFSVSFGTSLFGNEYTIACEKGSVSLMGSKVTVREGEEKDGKSSTVDFKERGQGNGVEQEDAAWGEALTKGHTLPNQSPEEALADLEIIEKILRSGEAQGKSETLQFQV</sequence>
<organism evidence="4 5">
    <name type="scientific">Lachnellula cervina</name>
    <dbReference type="NCBI Taxonomy" id="1316786"/>
    <lineage>
        <taxon>Eukaryota</taxon>
        <taxon>Fungi</taxon>
        <taxon>Dikarya</taxon>
        <taxon>Ascomycota</taxon>
        <taxon>Pezizomycotina</taxon>
        <taxon>Leotiomycetes</taxon>
        <taxon>Helotiales</taxon>
        <taxon>Lachnaceae</taxon>
        <taxon>Lachnellula</taxon>
    </lineage>
</organism>
<dbReference type="GO" id="GO:0016491">
    <property type="term" value="F:oxidoreductase activity"/>
    <property type="evidence" value="ECO:0007669"/>
    <property type="project" value="TreeGrafter"/>
</dbReference>
<dbReference type="GO" id="GO:0005737">
    <property type="term" value="C:cytoplasm"/>
    <property type="evidence" value="ECO:0007669"/>
    <property type="project" value="TreeGrafter"/>
</dbReference>
<dbReference type="SUPFAM" id="SSF55347">
    <property type="entry name" value="Glyceraldehyde-3-phosphate dehydrogenase-like, C-terminal domain"/>
    <property type="match status" value="1"/>
</dbReference>
<comment type="caution">
    <text evidence="4">The sequence shown here is derived from an EMBL/GenBank/DDBJ whole genome shotgun (WGS) entry which is preliminary data.</text>
</comment>
<dbReference type="EMBL" id="QGMG01000171">
    <property type="protein sequence ID" value="TVY56301.1"/>
    <property type="molecule type" value="Genomic_DNA"/>
</dbReference>
<dbReference type="Proteomes" id="UP000481288">
    <property type="component" value="Unassembled WGS sequence"/>
</dbReference>
<dbReference type="InterPro" id="IPR000683">
    <property type="entry name" value="Gfo/Idh/MocA-like_OxRdtase_N"/>
</dbReference>
<dbReference type="PANTHER" id="PTHR42840">
    <property type="entry name" value="NAD(P)-BINDING ROSSMANN-FOLD SUPERFAMILY PROTEIN-RELATED"/>
    <property type="match status" value="1"/>
</dbReference>
<dbReference type="InterPro" id="IPR036291">
    <property type="entry name" value="NAD(P)-bd_dom_sf"/>
</dbReference>
<dbReference type="Pfam" id="PF01408">
    <property type="entry name" value="GFO_IDH_MocA"/>
    <property type="match status" value="1"/>
</dbReference>
<dbReference type="OrthoDB" id="64915at2759"/>
<evidence type="ECO:0000256" key="1">
    <source>
        <dbReference type="SAM" id="MobiDB-lite"/>
    </source>
</evidence>
<dbReference type="GO" id="GO:0006740">
    <property type="term" value="P:NADPH regeneration"/>
    <property type="evidence" value="ECO:0007669"/>
    <property type="project" value="TreeGrafter"/>
</dbReference>
<dbReference type="Pfam" id="PF02894">
    <property type="entry name" value="GFO_IDH_MocA_C"/>
    <property type="match status" value="1"/>
</dbReference>
<feature type="domain" description="Gfo/Idh/MocA-like oxidoreductase C-terminal" evidence="3">
    <location>
        <begin position="202"/>
        <end position="351"/>
    </location>
</feature>
<evidence type="ECO:0000259" key="3">
    <source>
        <dbReference type="Pfam" id="PF02894"/>
    </source>
</evidence>
<dbReference type="PANTHER" id="PTHR42840:SF5">
    <property type="entry name" value="NAD(P)-BINDING ROSSMANN-FOLD SUPERFAMILY PROTEIN"/>
    <property type="match status" value="1"/>
</dbReference>
<gene>
    <name evidence="4" type="primary">YMR315W</name>
    <name evidence="4" type="ORF">LCER1_G005137</name>
</gene>
<feature type="region of interest" description="Disordered" evidence="1">
    <location>
        <begin position="291"/>
        <end position="315"/>
    </location>
</feature>
<protein>
    <submittedName>
        <fullName evidence="4">Uncharacterized protein</fullName>
    </submittedName>
</protein>
<name>A0A7D8YVX5_9HELO</name>
<feature type="domain" description="Gfo/Idh/MocA-like oxidoreductase N-terminal" evidence="2">
    <location>
        <begin position="3"/>
        <end position="121"/>
    </location>
</feature>
<reference evidence="4 5" key="1">
    <citation type="submission" date="2018-05" db="EMBL/GenBank/DDBJ databases">
        <title>Whole genome sequencing for identification of molecular markers to develop diagnostic detection tools for the regulated plant pathogen Lachnellula willkommii.</title>
        <authorList>
            <person name="Giroux E."/>
            <person name="Bilodeau G."/>
        </authorList>
    </citation>
    <scope>NUCLEOTIDE SEQUENCE [LARGE SCALE GENOMIC DNA]</scope>
    <source>
        <strain evidence="4 5">CBS 625.97</strain>
    </source>
</reference>
<dbReference type="GO" id="GO:0000166">
    <property type="term" value="F:nucleotide binding"/>
    <property type="evidence" value="ECO:0007669"/>
    <property type="project" value="InterPro"/>
</dbReference>
<accession>A0A7D8YVX5</accession>
<keyword evidence="5" id="KW-1185">Reference proteome</keyword>
<evidence type="ECO:0000313" key="5">
    <source>
        <dbReference type="Proteomes" id="UP000481288"/>
    </source>
</evidence>
<feature type="compositionally biased region" description="Basic and acidic residues" evidence="1">
    <location>
        <begin position="291"/>
        <end position="308"/>
    </location>
</feature>
<dbReference type="AlphaFoldDB" id="A0A7D8YVX5"/>
<dbReference type="Gene3D" id="3.30.360.10">
    <property type="entry name" value="Dihydrodipicolinate Reductase, domain 2"/>
    <property type="match status" value="1"/>
</dbReference>
<evidence type="ECO:0000259" key="2">
    <source>
        <dbReference type="Pfam" id="PF01408"/>
    </source>
</evidence>
<dbReference type="InterPro" id="IPR004104">
    <property type="entry name" value="Gfo/Idh/MocA-like_OxRdtase_C"/>
</dbReference>
<dbReference type="Gene3D" id="3.40.50.720">
    <property type="entry name" value="NAD(P)-binding Rossmann-like Domain"/>
    <property type="match status" value="1"/>
</dbReference>